<accession>A0A7C3ARJ7</accession>
<evidence type="ECO:0000256" key="3">
    <source>
        <dbReference type="ARBA" id="ARBA00022679"/>
    </source>
</evidence>
<keyword evidence="3 8" id="KW-0808">Transferase</keyword>
<evidence type="ECO:0000256" key="7">
    <source>
        <dbReference type="SAM" id="Phobius"/>
    </source>
</evidence>
<organism evidence="8">
    <name type="scientific">Thermorudis sp</name>
    <dbReference type="NCBI Taxonomy" id="1969470"/>
    <lineage>
        <taxon>Bacteria</taxon>
        <taxon>Pseudomonadati</taxon>
        <taxon>Thermomicrobiota</taxon>
        <taxon>Thermomicrobia</taxon>
        <taxon>Thermomicrobia incertae sedis</taxon>
        <taxon>Thermorudis</taxon>
    </lineage>
</organism>
<protein>
    <submittedName>
        <fullName evidence="8">Glycosyltransferase</fullName>
    </submittedName>
</protein>
<keyword evidence="5 7" id="KW-1133">Transmembrane helix</keyword>
<evidence type="ECO:0000313" key="8">
    <source>
        <dbReference type="EMBL" id="HEX71435.1"/>
    </source>
</evidence>
<dbReference type="PANTHER" id="PTHR43867:SF2">
    <property type="entry name" value="CELLULOSE SYNTHASE CATALYTIC SUBUNIT A [UDP-FORMING]"/>
    <property type="match status" value="1"/>
</dbReference>
<reference evidence="8" key="1">
    <citation type="journal article" date="2020" name="mSystems">
        <title>Genome- and Community-Level Interaction Insights into Carbon Utilization and Element Cycling Functions of Hydrothermarchaeota in Hydrothermal Sediment.</title>
        <authorList>
            <person name="Zhou Z."/>
            <person name="Liu Y."/>
            <person name="Xu W."/>
            <person name="Pan J."/>
            <person name="Luo Z.H."/>
            <person name="Li M."/>
        </authorList>
    </citation>
    <scope>NUCLEOTIDE SEQUENCE [LARGE SCALE GENOMIC DNA]</scope>
    <source>
        <strain evidence="8">SpSt-192</strain>
    </source>
</reference>
<dbReference type="EMBL" id="DSID01000710">
    <property type="protein sequence ID" value="HEX71435.1"/>
    <property type="molecule type" value="Genomic_DNA"/>
</dbReference>
<feature type="transmembrane region" description="Helical" evidence="7">
    <location>
        <begin position="372"/>
        <end position="396"/>
    </location>
</feature>
<comment type="caution">
    <text evidence="8">The sequence shown here is derived from an EMBL/GenBank/DDBJ whole genome shotgun (WGS) entry which is preliminary data.</text>
</comment>
<dbReference type="SUPFAM" id="SSF53448">
    <property type="entry name" value="Nucleotide-diphospho-sugar transferases"/>
    <property type="match status" value="1"/>
</dbReference>
<gene>
    <name evidence="8" type="ORF">ENP13_09385</name>
</gene>
<evidence type="ECO:0000256" key="5">
    <source>
        <dbReference type="ARBA" id="ARBA00022989"/>
    </source>
</evidence>
<feature type="transmembrane region" description="Helical" evidence="7">
    <location>
        <begin position="341"/>
        <end position="360"/>
    </location>
</feature>
<dbReference type="Pfam" id="PF13641">
    <property type="entry name" value="Glyco_tranf_2_3"/>
    <property type="match status" value="1"/>
</dbReference>
<proteinExistence type="predicted"/>
<evidence type="ECO:0000256" key="1">
    <source>
        <dbReference type="ARBA" id="ARBA00004141"/>
    </source>
</evidence>
<keyword evidence="4 7" id="KW-0812">Transmembrane</keyword>
<comment type="subcellular location">
    <subcellularLocation>
        <location evidence="1">Membrane</location>
        <topology evidence="1">Multi-pass membrane protein</topology>
    </subcellularLocation>
</comment>
<sequence length="447" mass="50721">MDLIALGVICASLLVFGHSLFSLYLMLYTWEDPDRLRASRGPASYLPPRLSFTVLLPARDEAAVIYETIKRVVMANYPAHLVEVVVICHVDDAATIAEAYRAIEDLDAPNVRVETFSGGPISKPRGLNVGFQRTTNQVVTIFDAEDDLHPDIFAMVNTVMLEEEVSVVQAGVQLMNYRDHWFSMHNVLEYFFWFKSRLHFHARVGVVPLGGNTVFVRRHLLERVGGWDERCLTEDADLGIRLSALGEPVRIVYDPSRVTREETPESVSSLIRQRTRWHQGFLQVLRKGVWRALPRFGQRLLALMTLSHPFLQAVLTLLWPLAFAGILWVKLPIVVTMVSFLPLYALLFQLLATVVGSVMFAREYGFRLSPLLPLVTALTFLPYQLLLGLSAVRAVYRELRNRTNWEKTPHVGAHRRPSVVRSAELAPRRARVEPVGRRAAHGMGRRR</sequence>
<evidence type="ECO:0000256" key="4">
    <source>
        <dbReference type="ARBA" id="ARBA00022692"/>
    </source>
</evidence>
<dbReference type="InterPro" id="IPR029044">
    <property type="entry name" value="Nucleotide-diphossugar_trans"/>
</dbReference>
<evidence type="ECO:0000256" key="6">
    <source>
        <dbReference type="ARBA" id="ARBA00023136"/>
    </source>
</evidence>
<feature type="transmembrane region" description="Helical" evidence="7">
    <location>
        <begin position="310"/>
        <end position="329"/>
    </location>
</feature>
<dbReference type="Gene3D" id="3.90.550.10">
    <property type="entry name" value="Spore Coat Polysaccharide Biosynthesis Protein SpsA, Chain A"/>
    <property type="match status" value="1"/>
</dbReference>
<name>A0A7C3ARJ7_9BACT</name>
<dbReference type="AlphaFoldDB" id="A0A7C3ARJ7"/>
<keyword evidence="6 7" id="KW-0472">Membrane</keyword>
<dbReference type="PANTHER" id="PTHR43867">
    <property type="entry name" value="CELLULOSE SYNTHASE CATALYTIC SUBUNIT A [UDP-FORMING]"/>
    <property type="match status" value="1"/>
</dbReference>
<evidence type="ECO:0000256" key="2">
    <source>
        <dbReference type="ARBA" id="ARBA00022676"/>
    </source>
</evidence>
<keyword evidence="2" id="KW-0328">Glycosyltransferase</keyword>
<dbReference type="GO" id="GO:0016020">
    <property type="term" value="C:membrane"/>
    <property type="evidence" value="ECO:0007669"/>
    <property type="project" value="UniProtKB-SubCell"/>
</dbReference>
<dbReference type="InterPro" id="IPR050321">
    <property type="entry name" value="Glycosyltr_2/OpgH_subfam"/>
</dbReference>
<dbReference type="GO" id="GO:0016757">
    <property type="term" value="F:glycosyltransferase activity"/>
    <property type="evidence" value="ECO:0007669"/>
    <property type="project" value="UniProtKB-KW"/>
</dbReference>